<accession>A0A2R6Y0Z5</accession>
<dbReference type="AlphaFoldDB" id="A0A2R6Y0Z5"/>
<evidence type="ECO:0000313" key="1">
    <source>
        <dbReference type="EMBL" id="PTQ56340.1"/>
    </source>
</evidence>
<reference evidence="2" key="1">
    <citation type="journal article" date="2018" name="Sci. Rep.">
        <title>Lignite coal burning seam in the remote Altai Mountains harbors a hydrogen-driven thermophilic microbial community.</title>
        <authorList>
            <person name="Kadnikov V.V."/>
            <person name="Mardanov A.V."/>
            <person name="Ivasenko D.A."/>
            <person name="Antsiferov D.V."/>
            <person name="Beletsky A.V."/>
            <person name="Karnachuk O.V."/>
            <person name="Ravin N.V."/>
        </authorList>
    </citation>
    <scope>NUCLEOTIDE SEQUENCE [LARGE SCALE GENOMIC DNA]</scope>
</reference>
<comment type="caution">
    <text evidence="1">The sequence shown here is derived from an EMBL/GenBank/DDBJ whole genome shotgun (WGS) entry which is preliminary data.</text>
</comment>
<sequence length="39" mass="4790">MIIHLKIQPRTFIQKYSSHRTIKNTLQKRKRIKNGKEVR</sequence>
<protein>
    <submittedName>
        <fullName evidence="1">Uncharacterized protein</fullName>
    </submittedName>
</protein>
<name>A0A2R6Y0Z5_9BACL</name>
<evidence type="ECO:0000313" key="2">
    <source>
        <dbReference type="Proteomes" id="UP000244338"/>
    </source>
</evidence>
<dbReference type="Proteomes" id="UP000244338">
    <property type="component" value="Unassembled WGS sequence"/>
</dbReference>
<proteinExistence type="predicted"/>
<dbReference type="EMBL" id="PEBX01000032">
    <property type="protein sequence ID" value="PTQ56340.1"/>
    <property type="molecule type" value="Genomic_DNA"/>
</dbReference>
<gene>
    <name evidence="1" type="ORF">BSOLF_0330</name>
</gene>
<organism evidence="1 2">
    <name type="scientific">Candidatus Carbonibacillus altaicus</name>
    <dbReference type="NCBI Taxonomy" id="2163959"/>
    <lineage>
        <taxon>Bacteria</taxon>
        <taxon>Bacillati</taxon>
        <taxon>Bacillota</taxon>
        <taxon>Bacilli</taxon>
        <taxon>Bacillales</taxon>
        <taxon>Candidatus Carbonibacillus</taxon>
    </lineage>
</organism>